<gene>
    <name evidence="3" type="ORF">STAS_00192</name>
</gene>
<organism evidence="3 4">
    <name type="scientific">Striga asiatica</name>
    <name type="common">Asiatic witchweed</name>
    <name type="synonym">Buchnera asiatica</name>
    <dbReference type="NCBI Taxonomy" id="4170"/>
    <lineage>
        <taxon>Eukaryota</taxon>
        <taxon>Viridiplantae</taxon>
        <taxon>Streptophyta</taxon>
        <taxon>Embryophyta</taxon>
        <taxon>Tracheophyta</taxon>
        <taxon>Spermatophyta</taxon>
        <taxon>Magnoliopsida</taxon>
        <taxon>eudicotyledons</taxon>
        <taxon>Gunneridae</taxon>
        <taxon>Pentapetalae</taxon>
        <taxon>asterids</taxon>
        <taxon>lamiids</taxon>
        <taxon>Lamiales</taxon>
        <taxon>Orobanchaceae</taxon>
        <taxon>Buchnereae</taxon>
        <taxon>Striga</taxon>
    </lineage>
</organism>
<evidence type="ECO:0000313" key="3">
    <source>
        <dbReference type="EMBL" id="GER24659.1"/>
    </source>
</evidence>
<dbReference type="EMBL" id="BKCP01000001">
    <property type="protein sequence ID" value="GER24659.1"/>
    <property type="molecule type" value="Genomic_DNA"/>
</dbReference>
<keyword evidence="2" id="KW-1133">Transmembrane helix</keyword>
<feature type="transmembrane region" description="Helical" evidence="2">
    <location>
        <begin position="376"/>
        <end position="402"/>
    </location>
</feature>
<feature type="compositionally biased region" description="Basic residues" evidence="1">
    <location>
        <begin position="54"/>
        <end position="63"/>
    </location>
</feature>
<accession>A0A5A7NVV4</accession>
<comment type="caution">
    <text evidence="3">The sequence shown here is derived from an EMBL/GenBank/DDBJ whole genome shotgun (WGS) entry which is preliminary data.</text>
</comment>
<protein>
    <submittedName>
        <fullName evidence="3">Ethylene-responsive nuclear family protein</fullName>
    </submittedName>
</protein>
<reference evidence="4" key="1">
    <citation type="journal article" date="2019" name="Curr. Biol.">
        <title>Genome Sequence of Striga asiatica Provides Insight into the Evolution of Plant Parasitism.</title>
        <authorList>
            <person name="Yoshida S."/>
            <person name="Kim S."/>
            <person name="Wafula E.K."/>
            <person name="Tanskanen J."/>
            <person name="Kim Y.M."/>
            <person name="Honaas L."/>
            <person name="Yang Z."/>
            <person name="Spallek T."/>
            <person name="Conn C.E."/>
            <person name="Ichihashi Y."/>
            <person name="Cheong K."/>
            <person name="Cui S."/>
            <person name="Der J.P."/>
            <person name="Gundlach H."/>
            <person name="Jiao Y."/>
            <person name="Hori C."/>
            <person name="Ishida J.K."/>
            <person name="Kasahara H."/>
            <person name="Kiba T."/>
            <person name="Kim M.S."/>
            <person name="Koo N."/>
            <person name="Laohavisit A."/>
            <person name="Lee Y.H."/>
            <person name="Lumba S."/>
            <person name="McCourt P."/>
            <person name="Mortimer J.C."/>
            <person name="Mutuku J.M."/>
            <person name="Nomura T."/>
            <person name="Sasaki-Sekimoto Y."/>
            <person name="Seto Y."/>
            <person name="Wang Y."/>
            <person name="Wakatake T."/>
            <person name="Sakakibara H."/>
            <person name="Demura T."/>
            <person name="Yamaguchi S."/>
            <person name="Yoneyama K."/>
            <person name="Manabe R.I."/>
            <person name="Nelson D.C."/>
            <person name="Schulman A.H."/>
            <person name="Timko M.P."/>
            <person name="dePamphilis C.W."/>
            <person name="Choi D."/>
            <person name="Shirasu K."/>
        </authorList>
    </citation>
    <scope>NUCLEOTIDE SEQUENCE [LARGE SCALE GENOMIC DNA]</scope>
    <source>
        <strain evidence="4">cv. UVA1</strain>
    </source>
</reference>
<evidence type="ECO:0000256" key="2">
    <source>
        <dbReference type="SAM" id="Phobius"/>
    </source>
</evidence>
<feature type="compositionally biased region" description="Pro residues" evidence="1">
    <location>
        <begin position="82"/>
        <end position="103"/>
    </location>
</feature>
<sequence>MHLPWRKVKTARISQFVNDHLSKSQKRRDVSSLVVETGFPTSLVDLFIKNREKLKKPSKRKNRPRDPPIAGSDASYRSASPEIPPAIGFPPPRVPPNSPQPLPRPREVPVENLMTRSNNNVFDGGECVAEYSLDVNKVLLLVVKMFFIVVLALGTKRLTIGFTISAFLLCFIEYACKHSSVVLKPCSQAKGALKSTLFGVLRLLRLIEVIKMEQDNSIKPPVLSRHENREGIQVVESNGYLVKHVLDEIQPEDDDEIIEEEGSSHEASFGHQEIEFDSIEKDDSKRKLRKFKLKMKMERFVPKKLKGGGRKEHGQQSVVGIVREDTNFISSTFVSSREYKEVDDNTIVDRVSCELISKRGEKGEEIKGGGLNCKPCVLCVIVLAGLIGNRVLAVLLVLSWFLVLKLGENLQRCMKKVCL</sequence>
<evidence type="ECO:0000313" key="4">
    <source>
        <dbReference type="Proteomes" id="UP000325081"/>
    </source>
</evidence>
<name>A0A5A7NVV4_STRAF</name>
<keyword evidence="4" id="KW-1185">Reference proteome</keyword>
<keyword evidence="2" id="KW-0812">Transmembrane</keyword>
<feature type="region of interest" description="Disordered" evidence="1">
    <location>
        <begin position="54"/>
        <end position="107"/>
    </location>
</feature>
<dbReference type="PANTHER" id="PTHR36381:SF1">
    <property type="entry name" value="ETHYLENE-REGULATED TRANSCRIPT 2 (ERT2)"/>
    <property type="match status" value="1"/>
</dbReference>
<dbReference type="Proteomes" id="UP000325081">
    <property type="component" value="Unassembled WGS sequence"/>
</dbReference>
<evidence type="ECO:0000256" key="1">
    <source>
        <dbReference type="SAM" id="MobiDB-lite"/>
    </source>
</evidence>
<keyword evidence="2" id="KW-0472">Membrane</keyword>
<dbReference type="AlphaFoldDB" id="A0A5A7NVV4"/>
<feature type="transmembrane region" description="Helical" evidence="2">
    <location>
        <begin position="138"/>
        <end position="154"/>
    </location>
</feature>
<dbReference type="PANTHER" id="PTHR36381">
    <property type="entry name" value="ETHYLENE-REGULATED TRANSCRIPT 2 (ERT2)"/>
    <property type="match status" value="1"/>
</dbReference>
<dbReference type="OrthoDB" id="690172at2759"/>
<proteinExistence type="predicted"/>